<keyword evidence="1" id="KW-0804">Transcription</keyword>
<dbReference type="InterPro" id="IPR057584">
    <property type="entry name" value="RDM3_C"/>
</dbReference>
<feature type="compositionally biased region" description="Polar residues" evidence="2">
    <location>
        <begin position="1032"/>
        <end position="1043"/>
    </location>
</feature>
<dbReference type="Pfam" id="PF23042">
    <property type="entry name" value="KOW1_SPT5"/>
    <property type="match status" value="1"/>
</dbReference>
<feature type="compositionally biased region" description="Polar residues" evidence="2">
    <location>
        <begin position="992"/>
        <end position="1006"/>
    </location>
</feature>
<dbReference type="Gene3D" id="3.30.70.940">
    <property type="entry name" value="NusG, N-terminal domain"/>
    <property type="match status" value="1"/>
</dbReference>
<feature type="compositionally biased region" description="Gly residues" evidence="2">
    <location>
        <begin position="890"/>
        <end position="910"/>
    </location>
</feature>
<feature type="compositionally biased region" description="Acidic residues" evidence="2">
    <location>
        <begin position="62"/>
        <end position="82"/>
    </location>
</feature>
<feature type="compositionally biased region" description="Gly residues" evidence="2">
    <location>
        <begin position="605"/>
        <end position="624"/>
    </location>
</feature>
<dbReference type="Proteomes" id="UP000824890">
    <property type="component" value="Unassembled WGS sequence"/>
</dbReference>
<feature type="region of interest" description="Disordered" evidence="2">
    <location>
        <begin position="470"/>
        <end position="494"/>
    </location>
</feature>
<protein>
    <recommendedName>
        <fullName evidence="3">NusG-like N-terminal domain-containing protein</fullName>
    </recommendedName>
</protein>
<evidence type="ECO:0000313" key="4">
    <source>
        <dbReference type="EMBL" id="KAH0907954.1"/>
    </source>
</evidence>
<keyword evidence="5" id="KW-1185">Reference proteome</keyword>
<feature type="compositionally biased region" description="Basic and acidic residues" evidence="2">
    <location>
        <begin position="1045"/>
        <end position="1057"/>
    </location>
</feature>
<feature type="compositionally biased region" description="Low complexity" evidence="2">
    <location>
        <begin position="1069"/>
        <end position="1079"/>
    </location>
</feature>
<feature type="region of interest" description="Disordered" evidence="2">
    <location>
        <begin position="59"/>
        <end position="100"/>
    </location>
</feature>
<sequence length="1079" mass="111978">MDRKGKGKQIAGAGSSSGKKRKGGGGVEFRDEGLRINSKRKKPGVLQFFEESAEVGYYGGSSDEECDMDDLFNADMEDEPEVETSGKDDKGGKGKGSSSFVFPKEEEMNEDDYDRMMEERYKPGSGFVRYAADDVKSSIEMDALVPTAHDPPIWKIKCAIGREKHSVFCLMHKFVELRKIGTKLKILSVFFVEHVKGFIFIEADKEQDVLEACMSLNGIYATRMMLLPKSEAPHLLTVQRKTKTFSEGTWARIKSGKYKGDLAQVVAVSDTRGKALIKLIPRIDIAALTQKYGGGVAVQKGLNPAPRLISSSELEEFRPIIQVRRDRDTGMTFEHLDSLMLKDGFLYKKVCLDSLTSCGVKPSKEEILKFTPLEEKETGDVEWISEIYGEEKKKKNIPAGKGVEKGEGSGGGKGEGSSESQSESSHELYNLVCFRYGVAHTFASLFRKDFGLIVGVDDKGDGYKTGGFDASAFGDSASSPKSPLSPEKEWQQQPKEKYINFKSEHLAEVRDRNTMPSTSGDAGMGSFQQFDMLGTTEGNNGDWAKGAGTSEDNTSTWGNTAAENKPDSAGDQSGGWNAWEVAVVEVVGISLGGEGPLDQAPWSKPGGGGGSSWGKQDSGGGGSSWGKDNDAGGGSSWGKQNNAGGGGGSSWSKDNDAGGGSSWGKQNNAGGGGSSWGQEKDAGGGSSLGKLGSDGGGSSWGKKNDTGGGGSSWGQDNNAGGGSSWGKQASDGGGSSWGKKNDAGGGGGGSSWGKDNDAGGGSSWGKQGSDGGGSSWGKKNDAGGGGSSWGKQGSDGGGSSWGKKSDGGGGGSSWGQENNAGGGSSWGKQGSDGGGSSWGKKNDAGGGGGSSWGQQGGGGGSAWGKQNNDGGGGQSWSKQDDGGSKPWGEQSGGRGFGGRRGGGFRGGFRGGRNQSGRDGGGRSFESSGWKRDNQENTTWKSNQSGGSDWKKGWGEDSNSAKPSDSSSAGGNWGSWDTSSKKETSAGGGWGANSKNETSTGGDWGSNSKKETNAVDGDKPSNENKAAAAWGTANDQENAGNNNDGWGKKPSDDVKTSGEADNAWGGKTNAGASSSSGSAW</sequence>
<gene>
    <name evidence="4" type="ORF">HID58_039781</name>
</gene>
<dbReference type="InterPro" id="IPR039659">
    <property type="entry name" value="SPT5"/>
</dbReference>
<dbReference type="PANTHER" id="PTHR11125">
    <property type="entry name" value="SUPPRESSOR OF TY 5"/>
    <property type="match status" value="1"/>
</dbReference>
<dbReference type="CDD" id="cd09888">
    <property type="entry name" value="NGN_Euk"/>
    <property type="match status" value="1"/>
</dbReference>
<feature type="compositionally biased region" description="Basic and acidic residues" evidence="2">
    <location>
        <begin position="1007"/>
        <end position="1021"/>
    </location>
</feature>
<dbReference type="EMBL" id="JAGKQM010000010">
    <property type="protein sequence ID" value="KAH0907954.1"/>
    <property type="molecule type" value="Genomic_DNA"/>
</dbReference>
<feature type="region of interest" description="Disordered" evidence="2">
    <location>
        <begin position="591"/>
        <end position="1079"/>
    </location>
</feature>
<feature type="compositionally biased region" description="Gly residues" evidence="2">
    <location>
        <begin position="758"/>
        <end position="775"/>
    </location>
</feature>
<dbReference type="InterPro" id="IPR036735">
    <property type="entry name" value="NGN_dom_sf"/>
</dbReference>
<evidence type="ECO:0000256" key="1">
    <source>
        <dbReference type="ARBA" id="ARBA00023163"/>
    </source>
</evidence>
<dbReference type="Pfam" id="PF03439">
    <property type="entry name" value="Spt5-NGN"/>
    <property type="match status" value="1"/>
</dbReference>
<dbReference type="InterPro" id="IPR005100">
    <property type="entry name" value="NGN-domain"/>
</dbReference>
<feature type="compositionally biased region" description="Gly residues" evidence="2">
    <location>
        <begin position="844"/>
        <end position="862"/>
    </location>
</feature>
<organism evidence="4 5">
    <name type="scientific">Brassica napus</name>
    <name type="common">Rape</name>
    <dbReference type="NCBI Taxonomy" id="3708"/>
    <lineage>
        <taxon>Eukaryota</taxon>
        <taxon>Viridiplantae</taxon>
        <taxon>Streptophyta</taxon>
        <taxon>Embryophyta</taxon>
        <taxon>Tracheophyta</taxon>
        <taxon>Spermatophyta</taxon>
        <taxon>Magnoliopsida</taxon>
        <taxon>eudicotyledons</taxon>
        <taxon>Gunneridae</taxon>
        <taxon>Pentapetalae</taxon>
        <taxon>rosids</taxon>
        <taxon>malvids</taxon>
        <taxon>Brassicales</taxon>
        <taxon>Brassicaceae</taxon>
        <taxon>Brassiceae</taxon>
        <taxon>Brassica</taxon>
    </lineage>
</organism>
<proteinExistence type="predicted"/>
<feature type="compositionally biased region" description="Low complexity" evidence="2">
    <location>
        <begin position="8"/>
        <end position="17"/>
    </location>
</feature>
<evidence type="ECO:0000259" key="3">
    <source>
        <dbReference type="SMART" id="SM00738"/>
    </source>
</evidence>
<dbReference type="Pfam" id="PF23348">
    <property type="entry name" value="RDM3_C"/>
    <property type="match status" value="2"/>
</dbReference>
<feature type="region of interest" description="Disordered" evidence="2">
    <location>
        <begin position="535"/>
        <end position="576"/>
    </location>
</feature>
<name>A0ABQ8BT30_BRANA</name>
<feature type="compositionally biased region" description="Gly residues" evidence="2">
    <location>
        <begin position="782"/>
        <end position="800"/>
    </location>
</feature>
<evidence type="ECO:0000313" key="5">
    <source>
        <dbReference type="Proteomes" id="UP000824890"/>
    </source>
</evidence>
<feature type="compositionally biased region" description="Gly residues" evidence="2">
    <location>
        <begin position="820"/>
        <end position="837"/>
    </location>
</feature>
<accession>A0ABQ8BT30</accession>
<feature type="compositionally biased region" description="Low complexity" evidence="2">
    <location>
        <begin position="956"/>
        <end position="968"/>
    </location>
</feature>
<dbReference type="SMART" id="SM00738">
    <property type="entry name" value="NGN"/>
    <property type="match status" value="1"/>
</dbReference>
<dbReference type="InterPro" id="IPR041973">
    <property type="entry name" value="KOW_Spt5_1"/>
</dbReference>
<feature type="compositionally biased region" description="Low complexity" evidence="2">
    <location>
        <begin position="470"/>
        <end position="485"/>
    </location>
</feature>
<reference evidence="4 5" key="1">
    <citation type="submission" date="2021-05" db="EMBL/GenBank/DDBJ databases">
        <title>Genome Assembly of Synthetic Allotetraploid Brassica napus Reveals Homoeologous Exchanges between Subgenomes.</title>
        <authorList>
            <person name="Davis J.T."/>
        </authorList>
    </citation>
    <scope>NUCLEOTIDE SEQUENCE [LARGE SCALE GENOMIC DNA]</scope>
    <source>
        <strain evidence="5">cv. Da-Ae</strain>
        <tissue evidence="4">Seedling</tissue>
    </source>
</reference>
<feature type="compositionally biased region" description="Polar residues" evidence="2">
    <location>
        <begin position="550"/>
        <end position="562"/>
    </location>
</feature>
<dbReference type="PANTHER" id="PTHR11125:SF8">
    <property type="entry name" value="PROTEIN RNA-DIRECTED DNA METHYLATION 3"/>
    <property type="match status" value="1"/>
</dbReference>
<dbReference type="InterPro" id="IPR006645">
    <property type="entry name" value="NGN-like_dom"/>
</dbReference>
<feature type="domain" description="NusG-like N-terminal" evidence="3">
    <location>
        <begin position="150"/>
        <end position="239"/>
    </location>
</feature>
<comment type="caution">
    <text evidence="4">The sequence shown here is derived from an EMBL/GenBank/DDBJ whole genome shotgun (WGS) entry which is preliminary data.</text>
</comment>
<dbReference type="InterPro" id="IPR039385">
    <property type="entry name" value="NGN_Euk"/>
</dbReference>
<evidence type="ECO:0000256" key="2">
    <source>
        <dbReference type="SAM" id="MobiDB-lite"/>
    </source>
</evidence>
<feature type="region of interest" description="Disordered" evidence="2">
    <location>
        <begin position="1"/>
        <end position="36"/>
    </location>
</feature>
<feature type="compositionally biased region" description="Polar residues" evidence="2">
    <location>
        <begin position="935"/>
        <end position="946"/>
    </location>
</feature>
<feature type="region of interest" description="Disordered" evidence="2">
    <location>
        <begin position="398"/>
        <end position="422"/>
    </location>
</feature>
<feature type="compositionally biased region" description="Gly residues" evidence="2">
    <location>
        <begin position="683"/>
        <end position="699"/>
    </location>
</feature>
<dbReference type="CDD" id="cd06081">
    <property type="entry name" value="KOW_Spt5_1"/>
    <property type="match status" value="1"/>
</dbReference>